<dbReference type="Pfam" id="PF07653">
    <property type="entry name" value="SH3_2"/>
    <property type="match status" value="1"/>
</dbReference>
<dbReference type="PANTHER" id="PTHR10336:SF159">
    <property type="entry name" value="1-PHOSPHATIDYLINOSITOL 4,5-BISPHOSPHATE PHOSPHODIESTERASE GAMMA"/>
    <property type="match status" value="1"/>
</dbReference>
<dbReference type="PROSITE" id="PS50007">
    <property type="entry name" value="PIPLC_X_DOMAIN"/>
    <property type="match status" value="1"/>
</dbReference>
<evidence type="ECO:0000256" key="1">
    <source>
        <dbReference type="ARBA" id="ARBA00001913"/>
    </source>
</evidence>
<evidence type="ECO:0000256" key="4">
    <source>
        <dbReference type="ARBA" id="ARBA00022443"/>
    </source>
</evidence>
<comment type="cofactor">
    <cofactor evidence="1">
        <name>Ca(2+)</name>
        <dbReference type="ChEBI" id="CHEBI:29108"/>
    </cofactor>
</comment>
<dbReference type="InterPro" id="IPR036028">
    <property type="entry name" value="SH3-like_dom_sf"/>
</dbReference>
<sequence length="1871" mass="209950">MSSIRKPTLSSKSSSYGGRLKSSRSGNSFDYDQMYTVMQKGHSVVKHSLLKKMDKEQKLLTLNVDTRQAHTLDYKLHAVGVLDKWHKDKELRQANPIHVLLIAHGHSFNVSYWILYFIDQGGAAAVWATGINAIVAETLAAPHPMVINRWMKKQFNTLAPSNNPYSTNMISMKHMKPFTQTTLQSKVQSKFLQELMKPNMDFVDFDLATRAVINHNSPIFTQFFRLLSDDCQNVTFPNFKRFLKDMQKEDIESKDFDYRAGELIRRFLADPSMPKLNHLIEHSLTINQFIDWLFSRENSLFDPMNEKILHDMKRPLSHYWIASSHNTYLTGDQLRSESSLDSYARALLMGCRCIELDCWDGTRKSNSQDVLDIVIYHGYTMTSKLQLRDVLFTIKHYAFINSEFPVILSIEDNCSLPAQRILASDIKEILGDLLLTQPVSREETELPSPFSMKRKIIIKHKKLAIESEDLAISPNDDFVDTDLLDKECIKRGILQMRNPTTNEWTPHIFVLFADRLCFSIESYNENEKTQEDSVSVMGDDDQPPEEQLSGFGVRPEEMHVTEEWFHGKCDRQTAVTRLNEQLDKGNGVFLVRDSTIFIGDYSLSFLHEGKVYHCRIKTKMVGGEKKYYFLENVEMDTLFELICHYMKTPLTTPNFSASLQQACPQPTPHLNQPWFSPTATKETAEEMLSKVPEDGAFLIRYSGTDQAVFVISVRLDGEYWHYRLKRNGRIFVVNQTVFETLNQIVEYYSSRDFARGTSLKFPVNEKNIDAYALSAGEAAPGCYMDITTFDQNIQARALRPYTGTAEDHISFPANAIITVLKKEAVAWRGKFEGRVGWFPPAYVQEISSSDKKGEQNAYETIELAGALVERVPLSESHDRPNVLKITYAAQHWTGRQYMVSASTTEDADDWANMLTEILRTANEKISHLRTKEKTAKIASELSNLVVYCQAVPFNPSRIKENSFYEMCSFSESKLEKILEKGLVQFNSRQLSRVYPQGSRITSTNFSPIPMWNAGCHMVALNYQTGDKAMQVNNGKFLANGRCGYVLKPPYMLDESFDPLQGGKVGTSAPILMTIRVIAGRHLSRKDKNKGICSPFVEIEVLGLTCDEKSVRTNTITSNGLNPFWNESFTFPVHCPEIALLRFVAEDGDFVGPKTDPFIGQAVFPVDSIRPGYRSIPLKNQYSEELELSSLLVHVELTYLNGEKDKSAHAIMQANRSMYYISPGGPYSPSLQKMSSIEQCNKSVSLEKTGPSRVSSLDVPPSAEAPTAPRERNQSVDDESISSKSPSGKKNGKPIFKKIFSFGLPQSCFTPSYRSSLPLSDCISTPPMSFSSSSVSSLRARTMSSSDDGITVKKREVKGCCAPAGNKVKLLLVCGVLSCATNFPEGYCNSYPNTSHQTFQNQINESYIERGMEGGLTDAGFTWYWSLMLNIWFLGYLVGTFLTPYFCDNLGRKKALFISNCIALIGAILSVVGVTFNVPEVFFVSRIIASISSGISFGSLILFLQEATPTELRGVTSFLSESTFIMTMGLGIGFGMDAVFGTNLPLLTGISIFPAIVAIIIVIPLHETPKFLLINKDDKEAALASLEYYRGITAENDEVIEDMMLEMKVGGGEDEKITIWEGVKEVLTLPHLRIAFFLGAASLQIIVGIWPIVYLSTDLLEDNFSPEISQIASFAFMMADFLASIGGLLIIERFGRRTLLIGLGAANVISLCLYIASDLLIPVWDPIRWGQIAALILFGITYGIALGPIAYFITSELVPQRSRSIVQSMVLGFNTMMNFILSFITLPCYTYFGALSFLPLLVIPSIFCLIFLFIYLPETRGREVHDVVDELMARHNKDGGQNKSRNISSSVLSASSIASIGSIDKKTTETEA</sequence>
<dbReference type="GO" id="GO:0004435">
    <property type="term" value="F:phosphatidylinositol-4,5-bisphosphate phospholipase C activity"/>
    <property type="evidence" value="ECO:0007669"/>
    <property type="project" value="UniProtKB-EC"/>
</dbReference>
<dbReference type="InterPro" id="IPR057061">
    <property type="entry name" value="PLCG_EF-hand_2"/>
</dbReference>
<evidence type="ECO:0000256" key="5">
    <source>
        <dbReference type="ARBA" id="ARBA00022692"/>
    </source>
</evidence>
<feature type="transmembrane region" description="Helical" evidence="17">
    <location>
        <begin position="1454"/>
        <end position="1475"/>
    </location>
</feature>
<dbReference type="PROSITE" id="PS00216">
    <property type="entry name" value="SUGAR_TRANSPORT_1"/>
    <property type="match status" value="1"/>
</dbReference>
<gene>
    <name evidence="18" type="primary">WBGene00117835</name>
</gene>
<feature type="transmembrane region" description="Helical" evidence="17">
    <location>
        <begin position="1728"/>
        <end position="1752"/>
    </location>
</feature>
<dbReference type="SMART" id="SM00149">
    <property type="entry name" value="PLCYc"/>
    <property type="match status" value="1"/>
</dbReference>
<dbReference type="SUPFAM" id="SSF55550">
    <property type="entry name" value="SH2 domain"/>
    <property type="match status" value="2"/>
</dbReference>
<dbReference type="InterPro" id="IPR056586">
    <property type="entry name" value="EF-hand_PLCG1"/>
</dbReference>
<evidence type="ECO:0000256" key="14">
    <source>
        <dbReference type="ARBA" id="ARBA00023224"/>
    </source>
</evidence>
<feature type="compositionally biased region" description="Polar residues" evidence="16">
    <location>
        <begin position="1"/>
        <end position="16"/>
    </location>
</feature>
<dbReference type="Pfam" id="PF00168">
    <property type="entry name" value="C2"/>
    <property type="match status" value="1"/>
</dbReference>
<reference evidence="19" key="1">
    <citation type="journal article" date="2008" name="Nat. Genet.">
        <title>The Pristionchus pacificus genome provides a unique perspective on nematode lifestyle and parasitism.</title>
        <authorList>
            <person name="Dieterich C."/>
            <person name="Clifton S.W."/>
            <person name="Schuster L.N."/>
            <person name="Chinwalla A."/>
            <person name="Delehaunty K."/>
            <person name="Dinkelacker I."/>
            <person name="Fulton L."/>
            <person name="Fulton R."/>
            <person name="Godfrey J."/>
            <person name="Minx P."/>
            <person name="Mitreva M."/>
            <person name="Roeseler W."/>
            <person name="Tian H."/>
            <person name="Witte H."/>
            <person name="Yang S.P."/>
            <person name="Wilson R.K."/>
            <person name="Sommer R.J."/>
        </authorList>
    </citation>
    <scope>NUCLEOTIDE SEQUENCE [LARGE SCALE GENOMIC DNA]</scope>
    <source>
        <strain evidence="19">PS312</strain>
    </source>
</reference>
<dbReference type="SUPFAM" id="SSF50729">
    <property type="entry name" value="PH domain-like"/>
    <property type="match status" value="1"/>
</dbReference>
<dbReference type="PROSITE" id="PS50008">
    <property type="entry name" value="PIPLC_Y_DOMAIN"/>
    <property type="match status" value="1"/>
</dbReference>
<feature type="region of interest" description="Disordered" evidence="16">
    <location>
        <begin position="1"/>
        <end position="23"/>
    </location>
</feature>
<dbReference type="Gene3D" id="1.20.1250.20">
    <property type="entry name" value="MFS general substrate transporter like domains"/>
    <property type="match status" value="1"/>
</dbReference>
<evidence type="ECO:0000313" key="19">
    <source>
        <dbReference type="Proteomes" id="UP000005239"/>
    </source>
</evidence>
<dbReference type="Gene3D" id="3.20.20.190">
    <property type="entry name" value="Phosphatidylinositol (PI) phosphodiesterase"/>
    <property type="match status" value="2"/>
</dbReference>
<evidence type="ECO:0000256" key="8">
    <source>
        <dbReference type="ARBA" id="ARBA00022837"/>
    </source>
</evidence>
<dbReference type="GO" id="GO:0016042">
    <property type="term" value="P:lipid catabolic process"/>
    <property type="evidence" value="ECO:0007669"/>
    <property type="project" value="UniProtKB-KW"/>
</dbReference>
<dbReference type="GO" id="GO:0035556">
    <property type="term" value="P:intracellular signal transduction"/>
    <property type="evidence" value="ECO:0007669"/>
    <property type="project" value="InterPro"/>
</dbReference>
<keyword evidence="9 15" id="KW-0442">Lipid degradation</keyword>
<dbReference type="Pfam" id="PF00387">
    <property type="entry name" value="PI-PLC-Y"/>
    <property type="match status" value="1"/>
</dbReference>
<keyword evidence="7 15" id="KW-0378">Hydrolase</keyword>
<evidence type="ECO:0000256" key="12">
    <source>
        <dbReference type="ARBA" id="ARBA00023098"/>
    </source>
</evidence>
<dbReference type="SMART" id="SM00239">
    <property type="entry name" value="C2"/>
    <property type="match status" value="1"/>
</dbReference>
<evidence type="ECO:0000256" key="9">
    <source>
        <dbReference type="ARBA" id="ARBA00022963"/>
    </source>
</evidence>
<dbReference type="InterPro" id="IPR020846">
    <property type="entry name" value="MFS_dom"/>
</dbReference>
<keyword evidence="8" id="KW-0106">Calcium</keyword>
<feature type="transmembrane region" description="Helical" evidence="17">
    <location>
        <begin position="1667"/>
        <end position="1690"/>
    </location>
</feature>
<evidence type="ECO:0000256" key="7">
    <source>
        <dbReference type="ARBA" id="ARBA00022801"/>
    </source>
</evidence>
<dbReference type="EC" id="3.1.4.11" evidence="3 15"/>
<dbReference type="GO" id="GO:0030431">
    <property type="term" value="P:sleep"/>
    <property type="evidence" value="ECO:0007669"/>
    <property type="project" value="EnsemblMetazoa"/>
</dbReference>
<keyword evidence="5 17" id="KW-0812">Transmembrane</keyword>
<dbReference type="PRINTS" id="PR00401">
    <property type="entry name" value="SH2DOMAIN"/>
</dbReference>
<dbReference type="InterPro" id="IPR035892">
    <property type="entry name" value="C2_domain_sf"/>
</dbReference>
<dbReference type="FunFam" id="3.20.20.190:FF:000063">
    <property type="entry name" value="1-phosphatidylinositol 4,5-bisphosphate phosphodiesterase gamma"/>
    <property type="match status" value="1"/>
</dbReference>
<evidence type="ECO:0000256" key="17">
    <source>
        <dbReference type="SAM" id="Phobius"/>
    </source>
</evidence>
<keyword evidence="4" id="KW-0728">SH3 domain</keyword>
<feature type="transmembrane region" description="Helical" evidence="17">
    <location>
        <begin position="1422"/>
        <end position="1442"/>
    </location>
</feature>
<keyword evidence="11" id="KW-0727">SH2 domain</keyword>
<organism evidence="18 19">
    <name type="scientific">Pristionchus pacificus</name>
    <name type="common">Parasitic nematode worm</name>
    <dbReference type="NCBI Taxonomy" id="54126"/>
    <lineage>
        <taxon>Eukaryota</taxon>
        <taxon>Metazoa</taxon>
        <taxon>Ecdysozoa</taxon>
        <taxon>Nematoda</taxon>
        <taxon>Chromadorea</taxon>
        <taxon>Rhabditida</taxon>
        <taxon>Rhabditina</taxon>
        <taxon>Diplogasteromorpha</taxon>
        <taxon>Diplogasteroidea</taxon>
        <taxon>Neodiplogasteridae</taxon>
        <taxon>Pristionchus</taxon>
    </lineage>
</organism>
<dbReference type="SUPFAM" id="SSF50044">
    <property type="entry name" value="SH3-domain"/>
    <property type="match status" value="1"/>
</dbReference>
<feature type="transmembrane region" description="Helical" evidence="17">
    <location>
        <begin position="1764"/>
        <end position="1784"/>
    </location>
</feature>
<dbReference type="SUPFAM" id="SSF103473">
    <property type="entry name" value="MFS general substrate transporter"/>
    <property type="match status" value="1"/>
</dbReference>
<dbReference type="Gene3D" id="2.30.30.40">
    <property type="entry name" value="SH3 Domains"/>
    <property type="match status" value="1"/>
</dbReference>
<feature type="transmembrane region" description="Helical" evidence="17">
    <location>
        <begin position="1481"/>
        <end position="1502"/>
    </location>
</feature>
<dbReference type="InterPro" id="IPR001711">
    <property type="entry name" value="PLipase_C_Pinositol-sp_Y"/>
</dbReference>
<dbReference type="InterPro" id="IPR036259">
    <property type="entry name" value="MFS_trans_sf"/>
</dbReference>
<dbReference type="FunFam" id="3.30.505.10:FF:000011">
    <property type="entry name" value="1-phosphatidylinositol 4,5-bisphosphate phosphodiesterase gamma"/>
    <property type="match status" value="1"/>
</dbReference>
<feature type="region of interest" description="Disordered" evidence="16">
    <location>
        <begin position="528"/>
        <end position="550"/>
    </location>
</feature>
<dbReference type="InterPro" id="IPR036860">
    <property type="entry name" value="SH2_dom_sf"/>
</dbReference>
<dbReference type="Gene3D" id="2.60.40.150">
    <property type="entry name" value="C2 domain"/>
    <property type="match status" value="1"/>
</dbReference>
<dbReference type="InterPro" id="IPR001192">
    <property type="entry name" value="PI-PLC_fam"/>
</dbReference>
<evidence type="ECO:0000256" key="16">
    <source>
        <dbReference type="SAM" id="MobiDB-lite"/>
    </source>
</evidence>
<dbReference type="InterPro" id="IPR000909">
    <property type="entry name" value="PLipase_C_PInositol-sp_X_dom"/>
</dbReference>
<dbReference type="Pfam" id="PF23583">
    <property type="entry name" value="EF_HAND_2_PLCG"/>
    <property type="match status" value="1"/>
</dbReference>
<dbReference type="Pfam" id="PF23329">
    <property type="entry name" value="EF_HAND_1_PLCG"/>
    <property type="match status" value="1"/>
</dbReference>
<accession>A0A2A6B7C2</accession>
<keyword evidence="19" id="KW-1185">Reference proteome</keyword>
<keyword evidence="12 15" id="KW-0443">Lipid metabolism</keyword>
<evidence type="ECO:0000256" key="10">
    <source>
        <dbReference type="ARBA" id="ARBA00022989"/>
    </source>
</evidence>
<dbReference type="PROSITE" id="PS50001">
    <property type="entry name" value="SH2"/>
    <property type="match status" value="2"/>
</dbReference>
<evidence type="ECO:0000256" key="15">
    <source>
        <dbReference type="RuleBase" id="RU361133"/>
    </source>
</evidence>
<dbReference type="EnsemblMetazoa" id="PPA28281.1">
    <property type="protein sequence ID" value="PPA28281.1"/>
    <property type="gene ID" value="WBGene00117835"/>
</dbReference>
<dbReference type="InterPro" id="IPR005828">
    <property type="entry name" value="MFS_sugar_transport-like"/>
</dbReference>
<dbReference type="Pfam" id="PF00388">
    <property type="entry name" value="PI-PLC-X"/>
    <property type="match status" value="1"/>
</dbReference>
<dbReference type="Pfam" id="PF00083">
    <property type="entry name" value="Sugar_tr"/>
    <property type="match status" value="1"/>
</dbReference>
<dbReference type="PROSITE" id="PS50850">
    <property type="entry name" value="MFS"/>
    <property type="match status" value="1"/>
</dbReference>
<feature type="transmembrane region" description="Helical" evidence="17">
    <location>
        <begin position="1633"/>
        <end position="1655"/>
    </location>
</feature>
<accession>A0A8R1UHB4</accession>
<dbReference type="SUPFAM" id="SSF49562">
    <property type="entry name" value="C2 domain (Calcium/lipid-binding domain, CaLB)"/>
    <property type="match status" value="1"/>
</dbReference>
<dbReference type="SUPFAM" id="SSF51695">
    <property type="entry name" value="PLC-like phosphodiesterases"/>
    <property type="match status" value="1"/>
</dbReference>
<dbReference type="InterPro" id="IPR005829">
    <property type="entry name" value="Sugar_transporter_CS"/>
</dbReference>
<dbReference type="GO" id="GO:0015749">
    <property type="term" value="P:monosaccharide transmembrane transport"/>
    <property type="evidence" value="ECO:0000318"/>
    <property type="project" value="GO_Central"/>
</dbReference>
<comment type="subcellular location">
    <subcellularLocation>
        <location evidence="2">Membrane</location>
        <topology evidence="2">Multi-pass membrane protein</topology>
    </subcellularLocation>
</comment>
<dbReference type="InterPro" id="IPR035024">
    <property type="entry name" value="PLC-gamma_N-SH2"/>
</dbReference>
<keyword evidence="10 17" id="KW-1133">Transmembrane helix</keyword>
<proteinExistence type="predicted"/>
<dbReference type="FunFam" id="3.20.20.190:FF:000062">
    <property type="entry name" value="1-phosphatidylinositol 4,5-bisphosphate phosphodiesterase gamma"/>
    <property type="match status" value="1"/>
</dbReference>
<comment type="catalytic activity">
    <reaction evidence="15">
        <text>a 1,2-diacyl-sn-glycero-3-phospho-(1D-myo-inositol-4,5-bisphosphate) + H2O = 1D-myo-inositol 1,4,5-trisphosphate + a 1,2-diacyl-sn-glycerol + H(+)</text>
        <dbReference type="Rhea" id="RHEA:33179"/>
        <dbReference type="ChEBI" id="CHEBI:15377"/>
        <dbReference type="ChEBI" id="CHEBI:15378"/>
        <dbReference type="ChEBI" id="CHEBI:17815"/>
        <dbReference type="ChEBI" id="CHEBI:58456"/>
        <dbReference type="ChEBI" id="CHEBI:203600"/>
        <dbReference type="EC" id="3.1.4.11"/>
    </reaction>
</comment>
<feature type="transmembrane region" description="Helical" evidence="17">
    <location>
        <begin position="1545"/>
        <end position="1565"/>
    </location>
</feature>
<dbReference type="GO" id="GO:0016020">
    <property type="term" value="C:membrane"/>
    <property type="evidence" value="ECO:0000318"/>
    <property type="project" value="GO_Central"/>
</dbReference>
<dbReference type="InterPro" id="IPR000008">
    <property type="entry name" value="C2_dom"/>
</dbReference>
<dbReference type="InterPro" id="IPR001452">
    <property type="entry name" value="SH3_domain"/>
</dbReference>
<dbReference type="SMART" id="SM00252">
    <property type="entry name" value="SH2"/>
    <property type="match status" value="2"/>
</dbReference>
<dbReference type="Pfam" id="PF00017">
    <property type="entry name" value="SH2"/>
    <property type="match status" value="2"/>
</dbReference>
<dbReference type="CDD" id="cd10341">
    <property type="entry name" value="SH2_N-SH2_PLC_gamma_like"/>
    <property type="match status" value="1"/>
</dbReference>
<keyword evidence="14" id="KW-0807">Transducer</keyword>
<keyword evidence="6" id="KW-0677">Repeat</keyword>
<name>A0A2A6B7C2_PRIPA</name>
<reference evidence="18" key="2">
    <citation type="submission" date="2022-06" db="UniProtKB">
        <authorList>
            <consortium name="EnsemblMetazoa"/>
        </authorList>
    </citation>
    <scope>IDENTIFICATION</scope>
    <source>
        <strain evidence="18">PS312</strain>
    </source>
</reference>
<keyword evidence="13 17" id="KW-0472">Membrane</keyword>
<evidence type="ECO:0000256" key="11">
    <source>
        <dbReference type="ARBA" id="ARBA00022999"/>
    </source>
</evidence>
<dbReference type="PRINTS" id="PR00390">
    <property type="entry name" value="PHPHLIPASEC"/>
</dbReference>
<dbReference type="PROSITE" id="PS50004">
    <property type="entry name" value="C2"/>
    <property type="match status" value="1"/>
</dbReference>
<evidence type="ECO:0000256" key="3">
    <source>
        <dbReference type="ARBA" id="ARBA00012368"/>
    </source>
</evidence>
<protein>
    <recommendedName>
        <fullName evidence="3 15">Phosphoinositide phospholipase C</fullName>
        <ecNumber evidence="3 15">3.1.4.11</ecNumber>
    </recommendedName>
</protein>
<dbReference type="Gene3D" id="3.30.505.10">
    <property type="entry name" value="SH2 domain"/>
    <property type="match status" value="2"/>
</dbReference>
<feature type="transmembrane region" description="Helical" evidence="17">
    <location>
        <begin position="1697"/>
        <end position="1716"/>
    </location>
</feature>
<evidence type="ECO:0000313" key="18">
    <source>
        <dbReference type="EnsemblMetazoa" id="PPA28281.1"/>
    </source>
</evidence>
<evidence type="ECO:0000256" key="13">
    <source>
        <dbReference type="ARBA" id="ARBA00023136"/>
    </source>
</evidence>
<feature type="region of interest" description="Disordered" evidence="16">
    <location>
        <begin position="1247"/>
        <end position="1291"/>
    </location>
</feature>
<dbReference type="InterPro" id="IPR000980">
    <property type="entry name" value="SH2"/>
</dbReference>
<dbReference type="GO" id="GO:0015149">
    <property type="term" value="F:hexose transmembrane transporter activity"/>
    <property type="evidence" value="ECO:0000318"/>
    <property type="project" value="GO_Central"/>
</dbReference>
<dbReference type="PROSITE" id="PS50002">
    <property type="entry name" value="SH3"/>
    <property type="match status" value="1"/>
</dbReference>
<dbReference type="CDD" id="cd00275">
    <property type="entry name" value="C2_PLC_like"/>
    <property type="match status" value="1"/>
</dbReference>
<evidence type="ECO:0000256" key="6">
    <source>
        <dbReference type="ARBA" id="ARBA00022737"/>
    </source>
</evidence>
<dbReference type="InterPro" id="IPR017946">
    <property type="entry name" value="PLC-like_Pdiesterase_TIM-brl"/>
</dbReference>
<feature type="transmembrane region" description="Helical" evidence="17">
    <location>
        <begin position="1790"/>
        <end position="1815"/>
    </location>
</feature>
<dbReference type="SMART" id="SM00326">
    <property type="entry name" value="SH3"/>
    <property type="match status" value="1"/>
</dbReference>
<dbReference type="PANTHER" id="PTHR10336">
    <property type="entry name" value="PHOSPHOINOSITIDE-SPECIFIC PHOSPHOLIPASE C FAMILY PROTEIN"/>
    <property type="match status" value="1"/>
</dbReference>
<feature type="transmembrane region" description="Helical" evidence="17">
    <location>
        <begin position="1514"/>
        <end position="1533"/>
    </location>
</feature>
<dbReference type="SMART" id="SM00148">
    <property type="entry name" value="PLCXc"/>
    <property type="match status" value="1"/>
</dbReference>
<dbReference type="Proteomes" id="UP000005239">
    <property type="component" value="Unassembled WGS sequence"/>
</dbReference>
<evidence type="ECO:0000256" key="2">
    <source>
        <dbReference type="ARBA" id="ARBA00004141"/>
    </source>
</evidence>